<proteinExistence type="predicted"/>
<dbReference type="Proteomes" id="UP001142610">
    <property type="component" value="Unassembled WGS sequence"/>
</dbReference>
<evidence type="ECO:0000313" key="2">
    <source>
        <dbReference type="EMBL" id="MCQ8184772.1"/>
    </source>
</evidence>
<feature type="transmembrane region" description="Helical" evidence="1">
    <location>
        <begin position="39"/>
        <end position="66"/>
    </location>
</feature>
<keyword evidence="1" id="KW-1133">Transmembrane helix</keyword>
<dbReference type="PROSITE" id="PS51257">
    <property type="entry name" value="PROKAR_LIPOPROTEIN"/>
    <property type="match status" value="1"/>
</dbReference>
<dbReference type="AlphaFoldDB" id="A0A9X2RJI7"/>
<comment type="caution">
    <text evidence="2">The sequence shown here is derived from an EMBL/GenBank/DDBJ whole genome shotgun (WGS) entry which is preliminary data.</text>
</comment>
<name>A0A9X2RJI7_9PROT</name>
<dbReference type="RefSeq" id="WP_256618621.1">
    <property type="nucleotide sequence ID" value="NZ_JANIBC010000002.1"/>
</dbReference>
<keyword evidence="1" id="KW-0812">Transmembrane</keyword>
<organism evidence="2 3">
    <name type="scientific">Parvularcula maris</name>
    <dbReference type="NCBI Taxonomy" id="2965077"/>
    <lineage>
        <taxon>Bacteria</taxon>
        <taxon>Pseudomonadati</taxon>
        <taxon>Pseudomonadota</taxon>
        <taxon>Alphaproteobacteria</taxon>
        <taxon>Parvularculales</taxon>
        <taxon>Parvularculaceae</taxon>
        <taxon>Parvularcula</taxon>
    </lineage>
</organism>
<dbReference type="EMBL" id="JANIBC010000002">
    <property type="protein sequence ID" value="MCQ8184772.1"/>
    <property type="molecule type" value="Genomic_DNA"/>
</dbReference>
<evidence type="ECO:0000256" key="1">
    <source>
        <dbReference type="SAM" id="Phobius"/>
    </source>
</evidence>
<keyword evidence="1" id="KW-0472">Membrane</keyword>
<protein>
    <submittedName>
        <fullName evidence="2">Uncharacterized protein</fullName>
    </submittedName>
</protein>
<reference evidence="2" key="1">
    <citation type="submission" date="2022-07" db="EMBL/GenBank/DDBJ databases">
        <title>Parvularcula maris sp. nov., an algicidal bacterium isolated from seawater.</title>
        <authorList>
            <person name="Li F."/>
        </authorList>
    </citation>
    <scope>NUCLEOTIDE SEQUENCE</scope>
    <source>
        <strain evidence="2">BGMRC 0090</strain>
    </source>
</reference>
<sequence length="86" mass="9097">MIQTKTLAYGMLAVSFSCILLAVLLGVAAAEGEWDKAQVIASTAALAGVAEISFWVGGGLLGFSAIKRKRASLARTANRLTLWRRS</sequence>
<evidence type="ECO:0000313" key="3">
    <source>
        <dbReference type="Proteomes" id="UP001142610"/>
    </source>
</evidence>
<gene>
    <name evidence="2" type="ORF">NOG11_05160</name>
</gene>
<accession>A0A9X2RJI7</accession>
<keyword evidence="3" id="KW-1185">Reference proteome</keyword>